<sequence length="29" mass="3549">MYIIKKINFFYKDVKPLCDKFPQKKTAIK</sequence>
<dbReference type="AlphaFoldDB" id="A0A0E9Q808"/>
<accession>A0A0E9Q808</accession>
<evidence type="ECO:0000313" key="1">
    <source>
        <dbReference type="EMBL" id="JAH12475.1"/>
    </source>
</evidence>
<reference evidence="1" key="1">
    <citation type="submission" date="2014-11" db="EMBL/GenBank/DDBJ databases">
        <authorList>
            <person name="Amaro Gonzalez C."/>
        </authorList>
    </citation>
    <scope>NUCLEOTIDE SEQUENCE</scope>
</reference>
<proteinExistence type="predicted"/>
<name>A0A0E9Q808_ANGAN</name>
<organism evidence="1">
    <name type="scientific">Anguilla anguilla</name>
    <name type="common">European freshwater eel</name>
    <name type="synonym">Muraena anguilla</name>
    <dbReference type="NCBI Taxonomy" id="7936"/>
    <lineage>
        <taxon>Eukaryota</taxon>
        <taxon>Metazoa</taxon>
        <taxon>Chordata</taxon>
        <taxon>Craniata</taxon>
        <taxon>Vertebrata</taxon>
        <taxon>Euteleostomi</taxon>
        <taxon>Actinopterygii</taxon>
        <taxon>Neopterygii</taxon>
        <taxon>Teleostei</taxon>
        <taxon>Anguilliformes</taxon>
        <taxon>Anguillidae</taxon>
        <taxon>Anguilla</taxon>
    </lineage>
</organism>
<reference evidence="1" key="2">
    <citation type="journal article" date="2015" name="Fish Shellfish Immunol.">
        <title>Early steps in the European eel (Anguilla anguilla)-Vibrio vulnificus interaction in the gills: Role of the RtxA13 toxin.</title>
        <authorList>
            <person name="Callol A."/>
            <person name="Pajuelo D."/>
            <person name="Ebbesson L."/>
            <person name="Teles M."/>
            <person name="MacKenzie S."/>
            <person name="Amaro C."/>
        </authorList>
    </citation>
    <scope>NUCLEOTIDE SEQUENCE</scope>
</reference>
<protein>
    <submittedName>
        <fullName evidence="1">Uncharacterized protein</fullName>
    </submittedName>
</protein>
<dbReference type="EMBL" id="GBXM01096102">
    <property type="protein sequence ID" value="JAH12475.1"/>
    <property type="molecule type" value="Transcribed_RNA"/>
</dbReference>